<dbReference type="AlphaFoldDB" id="A0A447TNM1"/>
<evidence type="ECO:0000313" key="2">
    <source>
        <dbReference type="Proteomes" id="UP000269208"/>
    </source>
</evidence>
<dbReference type="Proteomes" id="UP000269208">
    <property type="component" value="Chromosome"/>
</dbReference>
<accession>A0A447TNM1</accession>
<organism evidence="1 2">
    <name type="scientific">Salmonella enterica I</name>
    <dbReference type="NCBI Taxonomy" id="59201"/>
    <lineage>
        <taxon>Bacteria</taxon>
        <taxon>Pseudomonadati</taxon>
        <taxon>Pseudomonadota</taxon>
        <taxon>Gammaproteobacteria</taxon>
        <taxon>Enterobacterales</taxon>
        <taxon>Enterobacteriaceae</taxon>
        <taxon>Salmonella</taxon>
    </lineage>
</organism>
<proteinExistence type="predicted"/>
<gene>
    <name evidence="1" type="ORF">NCTC6754_00647</name>
</gene>
<reference evidence="1 2" key="1">
    <citation type="submission" date="2018-12" db="EMBL/GenBank/DDBJ databases">
        <authorList>
            <consortium name="Pathogen Informatics"/>
        </authorList>
    </citation>
    <scope>NUCLEOTIDE SEQUENCE [LARGE SCALE GENOMIC DNA]</scope>
    <source>
        <strain evidence="1 2">NCTC6754</strain>
    </source>
</reference>
<evidence type="ECO:0000313" key="1">
    <source>
        <dbReference type="EMBL" id="VEB50955.1"/>
    </source>
</evidence>
<protein>
    <submittedName>
        <fullName evidence="1">Uncharacterized protein</fullName>
    </submittedName>
</protein>
<sequence>MVLQVLFGLKKKHKPMMFELALLRGYPVMDSIDAVMCILMKRPGMKLRYTEWSETHKQGHCAPRLLMEFPRMARTRALRRHHERRFESNP</sequence>
<dbReference type="EMBL" id="LR134190">
    <property type="protein sequence ID" value="VEB50955.1"/>
    <property type="molecule type" value="Genomic_DNA"/>
</dbReference>
<name>A0A447TNM1_SALET</name>